<protein>
    <submittedName>
        <fullName evidence="9">ATP-binding cassette domain-containing protein</fullName>
    </submittedName>
</protein>
<dbReference type="SUPFAM" id="SSF50331">
    <property type="entry name" value="MOP-like"/>
    <property type="match status" value="1"/>
</dbReference>
<dbReference type="InterPro" id="IPR050093">
    <property type="entry name" value="ABC_SmlMolc_Importer"/>
</dbReference>
<keyword evidence="10" id="KW-1185">Reference proteome</keyword>
<sequence>MNREGLTIRNVRKSFGSFQALNNIAIDIPKGKFTCLLGPSGCGKTTLLRIISGLERPDSGTVLLGGRDITMLPAAKRNFGIVFQSYALFPNLTVAANIAYGLKGKMPRRDVEAKLDEMLRLIDLEGIRDRYPSQLSGGQQQRVALARAVAMSPEVLLLDEPLSALDAKVRVKLREELCLLQQRLGITTVMVTHDQEEALTMADRIIVMDHGLVVQTGTPQEVYDRPSTPFVADFIGAINFFPEHAADKQLYAMRPEHIIIAPDGAVDTADGSRSFRAIIQHIEFRGSFYRISLLPISDHGGKAASAVTVDVSAQAAQQHDLRRNTVMTLQLPADRLLQYPVEADGAYAEARL</sequence>
<dbReference type="PANTHER" id="PTHR42781:SF5">
    <property type="entry name" value="PUTRESCINE TRANSPORT ATP-BINDING PROTEIN POTG"/>
    <property type="match status" value="1"/>
</dbReference>
<reference evidence="9" key="1">
    <citation type="submission" date="2022-01" db="EMBL/GenBank/DDBJ databases">
        <title>Paenibacillus spongiae sp. nov., isolated from marine sponge.</title>
        <authorList>
            <person name="Li Z."/>
            <person name="Zhang M."/>
        </authorList>
    </citation>
    <scope>NUCLEOTIDE SEQUENCE</scope>
    <source>
        <strain evidence="9">PHS-Z3</strain>
    </source>
</reference>
<evidence type="ECO:0000256" key="3">
    <source>
        <dbReference type="ARBA" id="ARBA00022519"/>
    </source>
</evidence>
<evidence type="ECO:0000256" key="2">
    <source>
        <dbReference type="ARBA" id="ARBA00022475"/>
    </source>
</evidence>
<dbReference type="InterPro" id="IPR003439">
    <property type="entry name" value="ABC_transporter-like_ATP-bd"/>
</dbReference>
<evidence type="ECO:0000313" key="9">
    <source>
        <dbReference type="EMBL" id="UVI30024.1"/>
    </source>
</evidence>
<dbReference type="PROSITE" id="PS00211">
    <property type="entry name" value="ABC_TRANSPORTER_1"/>
    <property type="match status" value="1"/>
</dbReference>
<dbReference type="PANTHER" id="PTHR42781">
    <property type="entry name" value="SPERMIDINE/PUTRESCINE IMPORT ATP-BINDING PROTEIN POTA"/>
    <property type="match status" value="1"/>
</dbReference>
<dbReference type="EMBL" id="CP091430">
    <property type="protein sequence ID" value="UVI30024.1"/>
    <property type="molecule type" value="Genomic_DNA"/>
</dbReference>
<evidence type="ECO:0000256" key="6">
    <source>
        <dbReference type="ARBA" id="ARBA00022967"/>
    </source>
</evidence>
<organism evidence="9 10">
    <name type="scientific">Paenibacillus spongiae</name>
    <dbReference type="NCBI Taxonomy" id="2909671"/>
    <lineage>
        <taxon>Bacteria</taxon>
        <taxon>Bacillati</taxon>
        <taxon>Bacillota</taxon>
        <taxon>Bacilli</taxon>
        <taxon>Bacillales</taxon>
        <taxon>Paenibacillaceae</taxon>
        <taxon>Paenibacillus</taxon>
    </lineage>
</organism>
<dbReference type="SUPFAM" id="SSF52540">
    <property type="entry name" value="P-loop containing nucleoside triphosphate hydrolases"/>
    <property type="match status" value="1"/>
</dbReference>
<dbReference type="Pfam" id="PF08402">
    <property type="entry name" value="TOBE_2"/>
    <property type="match status" value="1"/>
</dbReference>
<keyword evidence="6" id="KW-1278">Translocase</keyword>
<dbReference type="RefSeq" id="WP_258386093.1">
    <property type="nucleotide sequence ID" value="NZ_CP091430.1"/>
</dbReference>
<dbReference type="PROSITE" id="PS50893">
    <property type="entry name" value="ABC_TRANSPORTER_2"/>
    <property type="match status" value="1"/>
</dbReference>
<accession>A0ABY5S7Z4</accession>
<keyword evidence="7" id="KW-0472">Membrane</keyword>
<dbReference type="Gene3D" id="3.40.50.300">
    <property type="entry name" value="P-loop containing nucleotide triphosphate hydrolases"/>
    <property type="match status" value="1"/>
</dbReference>
<evidence type="ECO:0000256" key="1">
    <source>
        <dbReference type="ARBA" id="ARBA00022448"/>
    </source>
</evidence>
<dbReference type="InterPro" id="IPR003593">
    <property type="entry name" value="AAA+_ATPase"/>
</dbReference>
<keyword evidence="1" id="KW-0813">Transport</keyword>
<dbReference type="GO" id="GO:0005524">
    <property type="term" value="F:ATP binding"/>
    <property type="evidence" value="ECO:0007669"/>
    <property type="project" value="UniProtKB-KW"/>
</dbReference>
<dbReference type="InterPro" id="IPR008995">
    <property type="entry name" value="Mo/tungstate-bd_C_term_dom"/>
</dbReference>
<name>A0ABY5S7Z4_9BACL</name>
<keyword evidence="3" id="KW-0997">Cell inner membrane</keyword>
<evidence type="ECO:0000256" key="5">
    <source>
        <dbReference type="ARBA" id="ARBA00022840"/>
    </source>
</evidence>
<evidence type="ECO:0000256" key="4">
    <source>
        <dbReference type="ARBA" id="ARBA00022741"/>
    </source>
</evidence>
<dbReference type="InterPro" id="IPR027417">
    <property type="entry name" value="P-loop_NTPase"/>
</dbReference>
<dbReference type="Gene3D" id="2.40.50.100">
    <property type="match status" value="1"/>
</dbReference>
<keyword evidence="4" id="KW-0547">Nucleotide-binding</keyword>
<gene>
    <name evidence="9" type="ORF">L1F29_32365</name>
</gene>
<feature type="domain" description="ABC transporter" evidence="8">
    <location>
        <begin position="6"/>
        <end position="235"/>
    </location>
</feature>
<dbReference type="InterPro" id="IPR017871">
    <property type="entry name" value="ABC_transporter-like_CS"/>
</dbReference>
<evidence type="ECO:0000259" key="8">
    <source>
        <dbReference type="PROSITE" id="PS50893"/>
    </source>
</evidence>
<dbReference type="SMART" id="SM00382">
    <property type="entry name" value="AAA"/>
    <property type="match status" value="1"/>
</dbReference>
<keyword evidence="2" id="KW-1003">Cell membrane</keyword>
<proteinExistence type="predicted"/>
<dbReference type="InterPro" id="IPR013611">
    <property type="entry name" value="Transp-assoc_OB_typ2"/>
</dbReference>
<evidence type="ECO:0000313" key="10">
    <source>
        <dbReference type="Proteomes" id="UP001057877"/>
    </source>
</evidence>
<keyword evidence="5 9" id="KW-0067">ATP-binding</keyword>
<dbReference type="Proteomes" id="UP001057877">
    <property type="component" value="Chromosome"/>
</dbReference>
<dbReference type="Pfam" id="PF00005">
    <property type="entry name" value="ABC_tran"/>
    <property type="match status" value="1"/>
</dbReference>
<evidence type="ECO:0000256" key="7">
    <source>
        <dbReference type="ARBA" id="ARBA00023136"/>
    </source>
</evidence>